<evidence type="ECO:0000313" key="1">
    <source>
        <dbReference type="EMBL" id="GFD60438.1"/>
    </source>
</evidence>
<proteinExistence type="predicted"/>
<dbReference type="AlphaFoldDB" id="A0A699XR58"/>
<dbReference type="EMBL" id="BKCJ011877696">
    <property type="protein sequence ID" value="GFD60438.1"/>
    <property type="molecule type" value="Genomic_DNA"/>
</dbReference>
<feature type="non-terminal residue" evidence="1">
    <location>
        <position position="1"/>
    </location>
</feature>
<reference evidence="1" key="1">
    <citation type="journal article" date="2019" name="Sci. Rep.">
        <title>Draft genome of Tanacetum cinerariifolium, the natural source of mosquito coil.</title>
        <authorList>
            <person name="Yamashiro T."/>
            <person name="Shiraishi A."/>
            <person name="Satake H."/>
            <person name="Nakayama K."/>
        </authorList>
    </citation>
    <scope>NUCLEOTIDE SEQUENCE</scope>
</reference>
<protein>
    <submittedName>
        <fullName evidence="1">Uncharacterized protein</fullName>
    </submittedName>
</protein>
<comment type="caution">
    <text evidence="1">The sequence shown here is derived from an EMBL/GenBank/DDBJ whole genome shotgun (WGS) entry which is preliminary data.</text>
</comment>
<accession>A0A699XR58</accession>
<gene>
    <name evidence="1" type="ORF">Tci_932407</name>
</gene>
<name>A0A699XR58_TANCI</name>
<sequence>TTAITSYPLPVDCHRWESAAPAKTSGPTPPLIAPILMALATCREARDGIDIAGTVVSIGKTE</sequence>
<organism evidence="1">
    <name type="scientific">Tanacetum cinerariifolium</name>
    <name type="common">Dalmatian daisy</name>
    <name type="synonym">Chrysanthemum cinerariifolium</name>
    <dbReference type="NCBI Taxonomy" id="118510"/>
    <lineage>
        <taxon>Eukaryota</taxon>
        <taxon>Viridiplantae</taxon>
        <taxon>Streptophyta</taxon>
        <taxon>Embryophyta</taxon>
        <taxon>Tracheophyta</taxon>
        <taxon>Spermatophyta</taxon>
        <taxon>Magnoliopsida</taxon>
        <taxon>eudicotyledons</taxon>
        <taxon>Gunneridae</taxon>
        <taxon>Pentapetalae</taxon>
        <taxon>asterids</taxon>
        <taxon>campanulids</taxon>
        <taxon>Asterales</taxon>
        <taxon>Asteraceae</taxon>
        <taxon>Asteroideae</taxon>
        <taxon>Anthemideae</taxon>
        <taxon>Anthemidinae</taxon>
        <taxon>Tanacetum</taxon>
    </lineage>
</organism>